<name>A0A2T0WJ12_9BACT</name>
<evidence type="ECO:0000313" key="1">
    <source>
        <dbReference type="EMBL" id="PRY86524.1"/>
    </source>
</evidence>
<reference evidence="1 2" key="1">
    <citation type="submission" date="2018-03" db="EMBL/GenBank/DDBJ databases">
        <title>Genomic Encyclopedia of Archaeal and Bacterial Type Strains, Phase II (KMG-II): from individual species to whole genera.</title>
        <authorList>
            <person name="Goeker M."/>
        </authorList>
    </citation>
    <scope>NUCLEOTIDE SEQUENCE [LARGE SCALE GENOMIC DNA]</scope>
    <source>
        <strain evidence="1 2">DSM 27929</strain>
    </source>
</reference>
<evidence type="ECO:0000313" key="2">
    <source>
        <dbReference type="Proteomes" id="UP000238157"/>
    </source>
</evidence>
<protein>
    <submittedName>
        <fullName evidence="1">Uncharacterized protein</fullName>
    </submittedName>
</protein>
<dbReference type="EMBL" id="PVTR01000008">
    <property type="protein sequence ID" value="PRY86524.1"/>
    <property type="molecule type" value="Genomic_DNA"/>
</dbReference>
<proteinExistence type="predicted"/>
<dbReference type="RefSeq" id="WP_106134264.1">
    <property type="nucleotide sequence ID" value="NZ_PVTR01000008.1"/>
</dbReference>
<comment type="caution">
    <text evidence="1">The sequence shown here is derived from an EMBL/GenBank/DDBJ whole genome shotgun (WGS) entry which is preliminary data.</text>
</comment>
<dbReference type="Proteomes" id="UP000238157">
    <property type="component" value="Unassembled WGS sequence"/>
</dbReference>
<organism evidence="1 2">
    <name type="scientific">Mongoliibacter ruber</name>
    <dbReference type="NCBI Taxonomy" id="1750599"/>
    <lineage>
        <taxon>Bacteria</taxon>
        <taxon>Pseudomonadati</taxon>
        <taxon>Bacteroidota</taxon>
        <taxon>Cytophagia</taxon>
        <taxon>Cytophagales</taxon>
        <taxon>Cyclobacteriaceae</taxon>
        <taxon>Mongoliibacter</taxon>
    </lineage>
</organism>
<dbReference type="OrthoDB" id="839757at2"/>
<dbReference type="AlphaFoldDB" id="A0A2T0WJ12"/>
<accession>A0A2T0WJ12</accession>
<gene>
    <name evidence="1" type="ORF">CLW00_10811</name>
</gene>
<keyword evidence="2" id="KW-1185">Reference proteome</keyword>
<sequence length="112" mass="12912">MKSHLSLLIGIFLLLFNSCISDDGPFIEGNGEVVIKVATRGSYQFLIRYKDEVYYPENLPEEYKFVSQDPIPVFIKFKLTDEEADIFTPAPNDVPVFLKSIPVIRLEEINRR</sequence>